<dbReference type="EMBL" id="VDFN01000003">
    <property type="protein sequence ID" value="MQS44843.1"/>
    <property type="molecule type" value="Genomic_DNA"/>
</dbReference>
<name>A0A5P0ZIR8_9LACO</name>
<dbReference type="GO" id="GO:0006364">
    <property type="term" value="P:rRNA processing"/>
    <property type="evidence" value="ECO:0007669"/>
    <property type="project" value="UniProtKB-UniRule"/>
</dbReference>
<proteinExistence type="inferred from homology"/>
<evidence type="ECO:0000256" key="3">
    <source>
        <dbReference type="ARBA" id="ARBA00022759"/>
    </source>
</evidence>
<dbReference type="RefSeq" id="WP_125705104.1">
    <property type="nucleotide sequence ID" value="NZ_JBHTOO010000028.1"/>
</dbReference>
<keyword evidence="5" id="KW-0694">RNA-binding</keyword>
<accession>A0A5P0ZIR8</accession>
<dbReference type="InterPro" id="IPR036389">
    <property type="entry name" value="RNase_III_sf"/>
</dbReference>
<gene>
    <name evidence="5" type="primary">mrnC</name>
    <name evidence="8" type="ORF">FHL02_08015</name>
    <name evidence="7" type="ORF">FHL03_05015</name>
</gene>
<reference evidence="9 10" key="1">
    <citation type="journal article" date="2019" name="Syst. Appl. Microbiol.">
        <title>Polyphasic characterization of two novel Lactobacillus spp. isolated from blown salami packages: Description of Lactobacillus halodurans sp. nov. and Lactobacillus salsicarnum sp. nov.</title>
        <authorList>
            <person name="Schuster J.A."/>
            <person name="Klingl A."/>
            <person name="Vogel R.F."/>
            <person name="Ehrmann M.A."/>
        </authorList>
    </citation>
    <scope>NUCLEOTIDE SEQUENCE [LARGE SCALE GENOMIC DNA]</scope>
    <source>
        <strain evidence="7 10">TMW 1.2098</strain>
        <strain evidence="8 9">TMW 1.2118</strain>
    </source>
</reference>
<feature type="domain" description="RNase III" evidence="6">
    <location>
        <begin position="11"/>
        <end position="110"/>
    </location>
</feature>
<comment type="caution">
    <text evidence="8">The sequence shown here is derived from an EMBL/GenBank/DDBJ whole genome shotgun (WGS) entry which is preliminary data.</text>
</comment>
<evidence type="ECO:0000256" key="5">
    <source>
        <dbReference type="HAMAP-Rule" id="MF_01468"/>
    </source>
</evidence>
<comment type="subunit">
    <text evidence="5">Homodimer.</text>
</comment>
<keyword evidence="10" id="KW-1185">Reference proteome</keyword>
<dbReference type="Gene3D" id="1.10.1520.10">
    <property type="entry name" value="Ribonuclease III domain"/>
    <property type="match status" value="1"/>
</dbReference>
<keyword evidence="1 5" id="KW-0698">rRNA processing</keyword>
<evidence type="ECO:0000256" key="4">
    <source>
        <dbReference type="ARBA" id="ARBA00022801"/>
    </source>
</evidence>
<dbReference type="EC" id="3.1.26.-" evidence="5"/>
<keyword evidence="4 5" id="KW-0378">Hydrolase</keyword>
<comment type="similarity">
    <text evidence="5">Belongs to the MrnC RNase family.</text>
</comment>
<evidence type="ECO:0000256" key="1">
    <source>
        <dbReference type="ARBA" id="ARBA00022552"/>
    </source>
</evidence>
<dbReference type="PIRSF" id="PIRSF005520">
    <property type="entry name" value="UCP005520"/>
    <property type="match status" value="1"/>
</dbReference>
<dbReference type="GO" id="GO:0019843">
    <property type="term" value="F:rRNA binding"/>
    <property type="evidence" value="ECO:0007669"/>
    <property type="project" value="UniProtKB-UniRule"/>
</dbReference>
<comment type="function">
    <text evidence="5">Involved in correct processing of both the 5' and 3' ends of 23S rRNA precursor. Processes 30S rRNA precursor transcript even in absence of ribonuclease 3 (Rnc); Rnc processes 30S rRNA into smaller rRNA precursors.</text>
</comment>
<comment type="subcellular location">
    <subcellularLocation>
        <location evidence="5">Cytoplasm</location>
    </subcellularLocation>
</comment>
<reference evidence="7" key="2">
    <citation type="submission" date="2019-05" db="EMBL/GenBank/DDBJ databases">
        <authorList>
            <person name="Schuster J.A."/>
            <person name="Ehrmann M.A."/>
        </authorList>
    </citation>
    <scope>NUCLEOTIDE SEQUENCE</scope>
    <source>
        <strain evidence="7">TMW 1.2098</strain>
    </source>
</reference>
<keyword evidence="5" id="KW-0690">Ribosome biogenesis</keyword>
<dbReference type="AlphaFoldDB" id="A0A5P0ZIR8"/>
<organism evidence="8 9">
    <name type="scientific">Companilactobacillus mishanensis</name>
    <dbReference type="NCBI Taxonomy" id="2486008"/>
    <lineage>
        <taxon>Bacteria</taxon>
        <taxon>Bacillati</taxon>
        <taxon>Bacillota</taxon>
        <taxon>Bacilli</taxon>
        <taxon>Lactobacillales</taxon>
        <taxon>Lactobacillaceae</taxon>
        <taxon>Companilactobacillus</taxon>
    </lineage>
</organism>
<evidence type="ECO:0000313" key="8">
    <source>
        <dbReference type="EMBL" id="MQS52964.1"/>
    </source>
</evidence>
<feature type="active site" evidence="5">
    <location>
        <position position="17"/>
    </location>
</feature>
<comment type="cofactor">
    <cofactor evidence="5">
        <name>Mg(2+)</name>
        <dbReference type="ChEBI" id="CHEBI:18420"/>
    </cofactor>
</comment>
<dbReference type="Proteomes" id="UP000380386">
    <property type="component" value="Unassembled WGS sequence"/>
</dbReference>
<dbReference type="EMBL" id="VDFM01000009">
    <property type="protein sequence ID" value="MQS52964.1"/>
    <property type="molecule type" value="Genomic_DNA"/>
</dbReference>
<dbReference type="InterPro" id="IPR000999">
    <property type="entry name" value="RNase_III_dom"/>
</dbReference>
<dbReference type="Pfam" id="PF00636">
    <property type="entry name" value="Ribonuclease_3"/>
    <property type="match status" value="1"/>
</dbReference>
<dbReference type="PANTHER" id="PTHR34276:SF1">
    <property type="entry name" value="MINI-RIBONUCLEASE 3"/>
    <property type="match status" value="1"/>
</dbReference>
<dbReference type="HAMAP" id="MF_01468">
    <property type="entry name" value="RNase_Mini_III"/>
    <property type="match status" value="1"/>
</dbReference>
<keyword evidence="3 5" id="KW-0255">Endonuclease</keyword>
<keyword evidence="2 5" id="KW-0540">Nuclease</keyword>
<dbReference type="InterPro" id="IPR008226">
    <property type="entry name" value="Mini3_fam"/>
</dbReference>
<dbReference type="GO" id="GO:0005737">
    <property type="term" value="C:cytoplasm"/>
    <property type="evidence" value="ECO:0007669"/>
    <property type="project" value="UniProtKB-SubCell"/>
</dbReference>
<evidence type="ECO:0000259" key="6">
    <source>
        <dbReference type="Pfam" id="PF00636"/>
    </source>
</evidence>
<keyword evidence="5" id="KW-0963">Cytoplasm</keyword>
<dbReference type="OrthoDB" id="46571at2"/>
<dbReference type="PANTHER" id="PTHR34276">
    <property type="entry name" value="MINI-RIBONUCLEASE 3"/>
    <property type="match status" value="1"/>
</dbReference>
<dbReference type="Proteomes" id="UP000436655">
    <property type="component" value="Unassembled WGS sequence"/>
</dbReference>
<evidence type="ECO:0000256" key="2">
    <source>
        <dbReference type="ARBA" id="ARBA00022722"/>
    </source>
</evidence>
<dbReference type="GO" id="GO:0004525">
    <property type="term" value="F:ribonuclease III activity"/>
    <property type="evidence" value="ECO:0007669"/>
    <property type="project" value="InterPro"/>
</dbReference>
<keyword evidence="5" id="KW-0699">rRNA-binding</keyword>
<evidence type="ECO:0000313" key="9">
    <source>
        <dbReference type="Proteomes" id="UP000380386"/>
    </source>
</evidence>
<sequence>MVKIEQLNGVTLAYLGDAVYEVYIREHLLNLNITKVNELQKRATHYVSAKAQASLINLMTEEDLLSDDELRIYKNGRNAKKYTKAKNTSVVTYHMSTGFEALMGYLEISGNKERLEELVKYCIEKVEAGETDAK</sequence>
<keyword evidence="5" id="KW-0460">Magnesium</keyword>
<evidence type="ECO:0000313" key="10">
    <source>
        <dbReference type="Proteomes" id="UP000436655"/>
    </source>
</evidence>
<evidence type="ECO:0000313" key="7">
    <source>
        <dbReference type="EMBL" id="MQS44843.1"/>
    </source>
</evidence>
<protein>
    <recommendedName>
        <fullName evidence="5">Mini-ribonuclease 3</fullName>
        <shortName evidence="5">Mini-3</shortName>
        <shortName evidence="5">Mini-RNase 3</shortName>
        <ecNumber evidence="5">3.1.26.-</ecNumber>
    </recommendedName>
    <alternativeName>
        <fullName evidence="5">Mini-RNase III</fullName>
        <shortName evidence="5">Mini-III</shortName>
    </alternativeName>
</protein>
<dbReference type="SUPFAM" id="SSF69065">
    <property type="entry name" value="RNase III domain-like"/>
    <property type="match status" value="1"/>
</dbReference>